<organism evidence="2 3">
    <name type="scientific">Reticulomyxa filosa</name>
    <dbReference type="NCBI Taxonomy" id="46433"/>
    <lineage>
        <taxon>Eukaryota</taxon>
        <taxon>Sar</taxon>
        <taxon>Rhizaria</taxon>
        <taxon>Retaria</taxon>
        <taxon>Foraminifera</taxon>
        <taxon>Monothalamids</taxon>
        <taxon>Reticulomyxidae</taxon>
        <taxon>Reticulomyxa</taxon>
    </lineage>
</organism>
<dbReference type="AlphaFoldDB" id="X6N756"/>
<dbReference type="EMBL" id="ASPP01011332">
    <property type="protein sequence ID" value="ETO21748.1"/>
    <property type="molecule type" value="Genomic_DNA"/>
</dbReference>
<feature type="non-terminal residue" evidence="2">
    <location>
        <position position="1"/>
    </location>
</feature>
<feature type="compositionally biased region" description="Polar residues" evidence="1">
    <location>
        <begin position="247"/>
        <end position="261"/>
    </location>
</feature>
<protein>
    <submittedName>
        <fullName evidence="2">Uncharacterized protein</fullName>
    </submittedName>
</protein>
<sequence>SKKKMRKRKKKKKKKKNMIHGNDEDDNETEEEDHHKKINGGTSNEHSSKAAKNRPLANAEGAHSATKRALKRNTSYPQSDNHSHSHNHNHNHGHNANAINKLAKKQSRSSAKGGAHFNDPRIARVEEAKVEPRNKAPSTKRSSDSVVHNNHNFVKPSKSESFNNNNNNNNNNSNNHNNNSKPPWDAFMHHSLLINDKPSAQYELDKVPEIESTELKPGIGSITKDVSNVSTDTNTTDSSRNVPPPSFVQQPGSSANFSSHDASTDDPPAVPMVIKSGTNQFDEKQDDNKNSSAT</sequence>
<feature type="non-terminal residue" evidence="2">
    <location>
        <position position="294"/>
    </location>
</feature>
<name>X6N756_RETFI</name>
<feature type="compositionally biased region" description="Basic residues" evidence="1">
    <location>
        <begin position="1"/>
        <end position="18"/>
    </location>
</feature>
<comment type="caution">
    <text evidence="2">The sequence shown here is derived from an EMBL/GenBank/DDBJ whole genome shotgun (WGS) entry which is preliminary data.</text>
</comment>
<evidence type="ECO:0000313" key="3">
    <source>
        <dbReference type="Proteomes" id="UP000023152"/>
    </source>
</evidence>
<feature type="compositionally biased region" description="Basic residues" evidence="1">
    <location>
        <begin position="84"/>
        <end position="93"/>
    </location>
</feature>
<keyword evidence="3" id="KW-1185">Reference proteome</keyword>
<proteinExistence type="predicted"/>
<gene>
    <name evidence="2" type="ORF">RFI_15455</name>
</gene>
<evidence type="ECO:0000256" key="1">
    <source>
        <dbReference type="SAM" id="MobiDB-lite"/>
    </source>
</evidence>
<feature type="region of interest" description="Disordered" evidence="1">
    <location>
        <begin position="1"/>
        <end position="186"/>
    </location>
</feature>
<feature type="compositionally biased region" description="Low complexity" evidence="1">
    <location>
        <begin position="163"/>
        <end position="180"/>
    </location>
</feature>
<feature type="compositionally biased region" description="Basic and acidic residues" evidence="1">
    <location>
        <begin position="281"/>
        <end position="294"/>
    </location>
</feature>
<reference evidence="2 3" key="1">
    <citation type="journal article" date="2013" name="Curr. Biol.">
        <title>The Genome of the Foraminiferan Reticulomyxa filosa.</title>
        <authorList>
            <person name="Glockner G."/>
            <person name="Hulsmann N."/>
            <person name="Schleicher M."/>
            <person name="Noegel A.A."/>
            <person name="Eichinger L."/>
            <person name="Gallinger C."/>
            <person name="Pawlowski J."/>
            <person name="Sierra R."/>
            <person name="Euteneuer U."/>
            <person name="Pillet L."/>
            <person name="Moustafa A."/>
            <person name="Platzer M."/>
            <person name="Groth M."/>
            <person name="Szafranski K."/>
            <person name="Schliwa M."/>
        </authorList>
    </citation>
    <scope>NUCLEOTIDE SEQUENCE [LARGE SCALE GENOMIC DNA]</scope>
</reference>
<dbReference type="Proteomes" id="UP000023152">
    <property type="component" value="Unassembled WGS sequence"/>
</dbReference>
<feature type="compositionally biased region" description="Low complexity" evidence="1">
    <location>
        <begin position="225"/>
        <end position="241"/>
    </location>
</feature>
<accession>X6N756</accession>
<feature type="compositionally biased region" description="Polar residues" evidence="1">
    <location>
        <begin position="136"/>
        <end position="152"/>
    </location>
</feature>
<feature type="compositionally biased region" description="Basic and acidic residues" evidence="1">
    <location>
        <begin position="118"/>
        <end position="134"/>
    </location>
</feature>
<evidence type="ECO:0000313" key="2">
    <source>
        <dbReference type="EMBL" id="ETO21748.1"/>
    </source>
</evidence>
<feature type="region of interest" description="Disordered" evidence="1">
    <location>
        <begin position="215"/>
        <end position="294"/>
    </location>
</feature>